<feature type="region of interest" description="Disordered" evidence="14">
    <location>
        <begin position="1347"/>
        <end position="1372"/>
    </location>
</feature>
<keyword evidence="18" id="KW-1185">Reference proteome</keyword>
<feature type="compositionally biased region" description="Basic residues" evidence="14">
    <location>
        <begin position="897"/>
        <end position="918"/>
    </location>
</feature>
<dbReference type="PANTHER" id="PTHR45943:SF1">
    <property type="entry name" value="E3 UBIQUITIN-PROTEIN LIGASE MYCBP2"/>
    <property type="match status" value="1"/>
</dbReference>
<comment type="subcellular location">
    <subcellularLocation>
        <location evidence="2">Cell projection</location>
        <location evidence="2">Axon</location>
    </subcellularLocation>
</comment>
<evidence type="ECO:0000256" key="1">
    <source>
        <dbReference type="ARBA" id="ARBA00000333"/>
    </source>
</evidence>
<evidence type="ECO:0000256" key="7">
    <source>
        <dbReference type="ARBA" id="ARBA00022723"/>
    </source>
</evidence>
<dbReference type="Pfam" id="PF03256">
    <property type="entry name" value="ANAPC10"/>
    <property type="match status" value="1"/>
</dbReference>
<keyword evidence="8" id="KW-0677">Repeat</keyword>
<dbReference type="FunFam" id="3.30.40.10:FF:000078">
    <property type="entry name" value="E3 ubiquitin-protein ligase MYCBP2 isoform X1"/>
    <property type="match status" value="1"/>
</dbReference>
<evidence type="ECO:0000313" key="18">
    <source>
        <dbReference type="Proteomes" id="UP001174909"/>
    </source>
</evidence>
<dbReference type="PROSITE" id="PS51284">
    <property type="entry name" value="DOC"/>
    <property type="match status" value="1"/>
</dbReference>
<dbReference type="GO" id="GO:0061630">
    <property type="term" value="F:ubiquitin protein ligase activity"/>
    <property type="evidence" value="ECO:0007669"/>
    <property type="project" value="UniProtKB-EC"/>
</dbReference>
<evidence type="ECO:0000256" key="5">
    <source>
        <dbReference type="ARBA" id="ARBA00012249"/>
    </source>
</evidence>
<evidence type="ECO:0000256" key="14">
    <source>
        <dbReference type="SAM" id="MobiDB-lite"/>
    </source>
</evidence>
<feature type="region of interest" description="Disordered" evidence="14">
    <location>
        <begin position="1043"/>
        <end position="1127"/>
    </location>
</feature>
<protein>
    <recommendedName>
        <fullName evidence="5">RCR-type E3 ubiquitin transferase</fullName>
        <ecNumber evidence="5">2.3.2.33</ecNumber>
    </recommendedName>
</protein>
<dbReference type="InterPro" id="IPR013783">
    <property type="entry name" value="Ig-like_fold"/>
</dbReference>
<keyword evidence="6" id="KW-0808">Transferase</keyword>
<feature type="region of interest" description="Disordered" evidence="14">
    <location>
        <begin position="1828"/>
        <end position="1855"/>
    </location>
</feature>
<keyword evidence="10" id="KW-0833">Ubl conjugation pathway</keyword>
<evidence type="ECO:0000259" key="15">
    <source>
        <dbReference type="PROSITE" id="PS50089"/>
    </source>
</evidence>
<keyword evidence="9 13" id="KW-0863">Zinc-finger</keyword>
<dbReference type="EC" id="2.3.2.33" evidence="5"/>
<sequence length="2596" mass="285193">MLKFLYSLSVPAGPQNVVQLSVHLATTLLEVTVNFLEKALGVGLTPPILKLLGSSFMFSTLLPTTLAQLGPVACKQPKYAVEVLDLVKRTLPVISATTHSIQSEEPVTVYTDTKHLHYANIETDHPYKPSAVTHYRVKFPEGVQWMTLEFDPRCGFAQAEDKIGELLIPRGKNGFSKYPLQDAKQDVEPVELVGLPFDELYADWERYTLESPPGLVLLPGQSIVAQFVFTRYIHKLYICTNERAKFVGYVTSLYCLLNNAGNEVHISVCTETEYEKRDGTNHFGLKCQAVGYEWTSNPAECVLFLEKELVALGGMCAASLLKEETILPFAEELNATDQKTDNEKADMRIVQAAAQEVLTKHSNILGRGLLVDMPTIQNILSGEIPLISSTNEQLFLYDFISCKANTPGGRLARWLQPDRAVDAEASKLELPKEAPVTGLPSEFTVSTMDQDGKKVFVGDMKVEVKAVWLGGKEEGGRRDKLVDAVMGVRRPVFKRQYNPTKLNGTSQYHSITMMMPYSDYSFEELRLFAPKVMRSTENMPLKSGGDGCYTATWVPGTSGKYLIQIFIDDKHTGQEKELVVRERDIPEEEEEKGEDKEEGNEKKEEVEKKLETQEEELTIFKPKMKEFPGTAEVIGLRIRAEPSFMAEAIGVVKPGDSFCYVDEITNDAGVWVKLNEESLHQLGCSASHGYTLAFSEEKKQQYLVEKEPPTEMIKKMKKPPPSQQGGSKKRLSGPGMYQVVQCGTAGHNVRSKPNMRGTPVGRLSKRSTIEAVEEVENDDGIWLKLSKEDVKKYCDSDVESWTLAVAVSGRIYLAQEGDTTYQSQVIDTSSPSTPPQLAFPTAASVFGTPPQQKSIFGTPMVPTVPSFLFTSPKLQFGGPPPAPPKAPLFKFGSAEKPKKKKAVHIGGRPHRWLRRKASPLKLIEVKGEGEGEGGSDDKTPPPKRLEEEKEAGEEEILSPQQKPVAEEEEEDGEKSGIEAEEAPFPAIPPLPKDPPTKKALSPAVAECQRAVYAAFLWQEGLVHDAIASASYLKFHPELSKEMKMAEQKPLPEKEEKVAEAKAEAKGEDEEAEKPEGEVEGTVEESKKEGGGSEKDVKEEGKKPGEPHKTLSLERGSQIDPQSPSSTLSLPATLNHLVTFWDEISSKVLDNASTAFPPPKVPPIAQELQKRYEEEKKEIEKRKKEKDSKASVAAGGGGSGATVCELCEQSFPDPVTYHMKDVHPGCGKHASGWGYNSRGTFCSGWAGNCGDGGRGGSTWYLMCKDCHAKYLAMKGEVRKKAIRAAPLPKMKTKKPGKQRSLPVVSAVQGMIQNAKFLLEISCLGESKPATTPTGLLSPGLLAFSKQVSFPSKPTEPDTKKPPQVSSENLDPTQRPTFLRSVSHAVPSVLAASSSSDLFQPGRAHTSGTKDEGGGLMRQHTLDSPLATSSTQGALVFKPSINLARLMYSRSKQSSESKEVGYGKVMAFILQYHDLNGLRMAMKQSMRVAGVRAFALECLQWLLLKVEEASIVHDILWQFSSSLCDHPVHQTAAKVKANREKEGNGGQKCGDDDFFLGKHPLASLEGAGCMQLLLRKQFHNLLQTVANKMPHLPKGSAVQRMAMRCWCLHFRSQDHSFLLQSNMFSNISKALAGPEEGENSDKKHKGDKSIDVVVMENVTSKGKLKVSSNEAMLNSLTDDSTETFWESRDEPRGRPRSLTVSFNQEPRVFAAAVHIDNQKDSGQRVESLTLLVGKDEDGLKEVSKHKLSLMHTGWITLPVPSPDQLCSVVRVEVKGPQNNVRVRQLQVLAYPSRRLDCCLSPAAAQQKACEEEALRVFRLLTSQVFGSLLPTKPQEGEDIEETDAPVPGKEAEKEGEVRESMADILLAKNNLSSLQKQVCSHVIQSVHAEVERMKEEWETRVSRGPPPKLARQGSSVEPTEAEGSLSSDTYCFELLSMLIGLSQSEIGCGFLSQQETLVQDLFSLLHVATSRMQIQALSLLRRILPTIGPKNLAPMLQVLVLPPIGYSAIAEAVNSAATLNTLGILDSFLAVVAKALSVQVKAKGRGTNVLQALTGDSNISAATLASLTNPKPVPGETTVRSQRWYLRGSVDKEVGSAVVELLKAMTTGELGQQWQGVSKAAIGQAVLHLTKINEGARVPNPGMYSQTLWLCLAALCVIDEEHAEALSSGQWLGQDGKPKDKPLCDNHDDGETQALILCDHCGNLCGECDRVLHYSKTHQRQVFKEEEEAVKVELHEGCGRIKLYWTMALADYRTLKGLIEFREASSGGGKGACRFCGTVSNTGMLSIGTVCSDPECQERAVTVCDTTLACGHPCSGVKGESECLPCLHGCSPPEAKLRQDADDMCMICYTEGLSCAPCVQLTCGHVFHYHCCRSSLTKKWSGPMITFRFMFCSLCVNIPISHPALSDVQEPIAKLYEDVKRKCLLRLEYENQMQCDEITSPSSKFYQKPLDYAMSKYAYYLCCKCKKSYYGGEARCAQAAAVSDDYDPTELVCPACSNVSGTAVQVCPKHGTDFLEYKCRYCCSVAVYFCFGTTHFCNPCHDDFQRVTSTPKSELPQCPVGPRAKPLEGTECPLHVKHPPTGEEFALGCGVCRNAQTF</sequence>
<comment type="similarity">
    <text evidence="4">Belongs to the RING-Cys relay (RCR) family.</text>
</comment>
<dbReference type="InterPro" id="IPR014756">
    <property type="entry name" value="Ig_E-set"/>
</dbReference>
<feature type="compositionally biased region" description="Basic and acidic residues" evidence="14">
    <location>
        <begin position="1173"/>
        <end position="1188"/>
    </location>
</feature>
<evidence type="ECO:0000256" key="11">
    <source>
        <dbReference type="ARBA" id="ARBA00022833"/>
    </source>
</evidence>
<organism evidence="17 18">
    <name type="scientific">Geodia barretti</name>
    <name type="common">Barrett's horny sponge</name>
    <dbReference type="NCBI Taxonomy" id="519541"/>
    <lineage>
        <taxon>Eukaryota</taxon>
        <taxon>Metazoa</taxon>
        <taxon>Porifera</taxon>
        <taxon>Demospongiae</taxon>
        <taxon>Heteroscleromorpha</taxon>
        <taxon>Tetractinellida</taxon>
        <taxon>Astrophorina</taxon>
        <taxon>Geodiidae</taxon>
        <taxon>Geodia</taxon>
    </lineage>
</organism>
<feature type="region of interest" description="Disordered" evidence="14">
    <location>
        <begin position="875"/>
        <end position="999"/>
    </location>
</feature>
<evidence type="ECO:0000256" key="8">
    <source>
        <dbReference type="ARBA" id="ARBA00022737"/>
    </source>
</evidence>
<dbReference type="InterPro" id="IPR008979">
    <property type="entry name" value="Galactose-bd-like_sf"/>
</dbReference>
<feature type="domain" description="RING-type" evidence="15">
    <location>
        <begin position="2343"/>
        <end position="2393"/>
    </location>
</feature>
<feature type="region of interest" description="Disordered" evidence="14">
    <location>
        <begin position="1895"/>
        <end position="1920"/>
    </location>
</feature>
<feature type="compositionally biased region" description="Basic and acidic residues" evidence="14">
    <location>
        <begin position="1043"/>
        <end position="1065"/>
    </location>
</feature>
<evidence type="ECO:0000256" key="12">
    <source>
        <dbReference type="ARBA" id="ARBA00023273"/>
    </source>
</evidence>
<dbReference type="GO" id="GO:0005634">
    <property type="term" value="C:nucleus"/>
    <property type="evidence" value="ECO:0007669"/>
    <property type="project" value="TreeGrafter"/>
</dbReference>
<dbReference type="PROSITE" id="PS50089">
    <property type="entry name" value="ZF_RING_2"/>
    <property type="match status" value="1"/>
</dbReference>
<feature type="region of interest" description="Disordered" evidence="14">
    <location>
        <begin position="1173"/>
        <end position="1198"/>
    </location>
</feature>
<dbReference type="GO" id="GO:0005886">
    <property type="term" value="C:plasma membrane"/>
    <property type="evidence" value="ECO:0007669"/>
    <property type="project" value="TreeGrafter"/>
</dbReference>
<dbReference type="EMBL" id="CASHTH010002911">
    <property type="protein sequence ID" value="CAI8037162.1"/>
    <property type="molecule type" value="Genomic_DNA"/>
</dbReference>
<dbReference type="Proteomes" id="UP001174909">
    <property type="component" value="Unassembled WGS sequence"/>
</dbReference>
<dbReference type="InterPro" id="IPR001841">
    <property type="entry name" value="Znf_RING"/>
</dbReference>
<proteinExistence type="inferred from homology"/>
<accession>A0AA35SXM0</accession>
<evidence type="ECO:0000256" key="13">
    <source>
        <dbReference type="PROSITE-ProRule" id="PRU00175"/>
    </source>
</evidence>
<dbReference type="InterPro" id="IPR004939">
    <property type="entry name" value="APC_su10/DOC_dom"/>
</dbReference>
<dbReference type="Gene3D" id="2.60.40.10">
    <property type="entry name" value="Immunoglobulins"/>
    <property type="match status" value="1"/>
</dbReference>
<feature type="compositionally biased region" description="Polar residues" evidence="14">
    <location>
        <begin position="1362"/>
        <end position="1372"/>
    </location>
</feature>
<reference evidence="17" key="1">
    <citation type="submission" date="2023-03" db="EMBL/GenBank/DDBJ databases">
        <authorList>
            <person name="Steffen K."/>
            <person name="Cardenas P."/>
        </authorList>
    </citation>
    <scope>NUCLEOTIDE SEQUENCE</scope>
</reference>
<keyword evidence="11" id="KW-0862">Zinc</keyword>
<dbReference type="SMART" id="SM00184">
    <property type="entry name" value="RING"/>
    <property type="match status" value="1"/>
</dbReference>
<feature type="region of interest" description="Disordered" evidence="14">
    <location>
        <begin position="711"/>
        <end position="732"/>
    </location>
</feature>
<dbReference type="SUPFAM" id="SSF81296">
    <property type="entry name" value="E set domains"/>
    <property type="match status" value="1"/>
</dbReference>
<keyword evidence="12" id="KW-0966">Cell projection</keyword>
<dbReference type="CDD" id="cd19799">
    <property type="entry name" value="Bbox2_MYCBP2"/>
    <property type="match status" value="1"/>
</dbReference>
<gene>
    <name evidence="17" type="ORF">GBAR_LOCUS20788</name>
</gene>
<evidence type="ECO:0000256" key="9">
    <source>
        <dbReference type="ARBA" id="ARBA00022771"/>
    </source>
</evidence>
<feature type="compositionally biased region" description="Basic and acidic residues" evidence="14">
    <location>
        <begin position="923"/>
        <end position="947"/>
    </location>
</feature>
<evidence type="ECO:0000259" key="16">
    <source>
        <dbReference type="PROSITE" id="PS51284"/>
    </source>
</evidence>
<feature type="region of interest" description="Disordered" evidence="14">
    <location>
        <begin position="1395"/>
        <end position="1414"/>
    </location>
</feature>
<dbReference type="Gene3D" id="2.60.120.260">
    <property type="entry name" value="Galactose-binding domain-like"/>
    <property type="match status" value="1"/>
</dbReference>
<evidence type="ECO:0000256" key="4">
    <source>
        <dbReference type="ARBA" id="ARBA00005415"/>
    </source>
</evidence>
<comment type="pathway">
    <text evidence="3">Protein modification; protein ubiquitination.</text>
</comment>
<evidence type="ECO:0000256" key="3">
    <source>
        <dbReference type="ARBA" id="ARBA00004906"/>
    </source>
</evidence>
<evidence type="ECO:0000256" key="2">
    <source>
        <dbReference type="ARBA" id="ARBA00004489"/>
    </source>
</evidence>
<dbReference type="PANTHER" id="PTHR45943">
    <property type="entry name" value="E3 UBIQUITIN-PROTEIN LIGASE MYCBP2"/>
    <property type="match status" value="1"/>
</dbReference>
<dbReference type="CDD" id="cd16463">
    <property type="entry name" value="RING-H2_PHR"/>
    <property type="match status" value="1"/>
</dbReference>
<feature type="compositionally biased region" description="Acidic residues" evidence="14">
    <location>
        <begin position="1066"/>
        <end position="1082"/>
    </location>
</feature>
<name>A0AA35SXM0_GEOBA</name>
<comment type="catalytic activity">
    <reaction evidence="1">
        <text>[E2 ubiquitin-conjugating enzyme]-S-ubiquitinyl-L-cysteine + [acceptor protein]-L-threonine = [E2 ubiquitin-conjugating enzyme]-L-cysteine + [acceptor protein]-3-O-ubiquitinyl-L-threonine.</text>
        <dbReference type="EC" id="2.3.2.33"/>
    </reaction>
</comment>
<feature type="compositionally biased region" description="Basic and acidic residues" evidence="14">
    <location>
        <begin position="593"/>
        <end position="610"/>
    </location>
</feature>
<keyword evidence="7" id="KW-0479">Metal-binding</keyword>
<comment type="caution">
    <text evidence="17">The sequence shown here is derived from an EMBL/GenBank/DDBJ whole genome shotgun (WGS) entry which is preliminary data.</text>
</comment>
<evidence type="ECO:0000256" key="10">
    <source>
        <dbReference type="ARBA" id="ARBA00022786"/>
    </source>
</evidence>
<dbReference type="GO" id="GO:0008270">
    <property type="term" value="F:zinc ion binding"/>
    <property type="evidence" value="ECO:0007669"/>
    <property type="project" value="UniProtKB-KW"/>
</dbReference>
<evidence type="ECO:0000256" key="6">
    <source>
        <dbReference type="ARBA" id="ARBA00022679"/>
    </source>
</evidence>
<dbReference type="SMART" id="SM01337">
    <property type="entry name" value="APC10"/>
    <property type="match status" value="1"/>
</dbReference>
<feature type="domain" description="DOC" evidence="16">
    <location>
        <begin position="1632"/>
        <end position="1812"/>
    </location>
</feature>
<feature type="compositionally biased region" description="Basic and acidic residues" evidence="14">
    <location>
        <begin position="1083"/>
        <end position="1111"/>
    </location>
</feature>
<dbReference type="SUPFAM" id="SSF49785">
    <property type="entry name" value="Galactose-binding domain-like"/>
    <property type="match status" value="1"/>
</dbReference>
<feature type="region of interest" description="Disordered" evidence="14">
    <location>
        <begin position="580"/>
        <end position="610"/>
    </location>
</feature>
<evidence type="ECO:0000313" key="17">
    <source>
        <dbReference type="EMBL" id="CAI8037162.1"/>
    </source>
</evidence>